<dbReference type="Gene3D" id="3.40.50.1390">
    <property type="entry name" value="Resolvase, N-terminal catalytic domain"/>
    <property type="match status" value="1"/>
</dbReference>
<dbReference type="InterPro" id="IPR006119">
    <property type="entry name" value="Resolv_N"/>
</dbReference>
<dbReference type="Pfam" id="PF13408">
    <property type="entry name" value="Zn_ribbon_recom"/>
    <property type="match status" value="1"/>
</dbReference>
<dbReference type="SUPFAM" id="SSF53041">
    <property type="entry name" value="Resolvase-like"/>
    <property type="match status" value="1"/>
</dbReference>
<comment type="caution">
    <text evidence="5">The sequence shown here is derived from an EMBL/GenBank/DDBJ whole genome shotgun (WGS) entry which is preliminary data.</text>
</comment>
<evidence type="ECO:0000256" key="2">
    <source>
        <dbReference type="ARBA" id="ARBA00023172"/>
    </source>
</evidence>
<organism evidence="5 6">
    <name type="scientific">Sphaerimonospora cavernae</name>
    <dbReference type="NCBI Taxonomy" id="1740611"/>
    <lineage>
        <taxon>Bacteria</taxon>
        <taxon>Bacillati</taxon>
        <taxon>Actinomycetota</taxon>
        <taxon>Actinomycetes</taxon>
        <taxon>Streptosporangiales</taxon>
        <taxon>Streptosporangiaceae</taxon>
        <taxon>Sphaerimonospora</taxon>
    </lineage>
</organism>
<dbReference type="InterPro" id="IPR011109">
    <property type="entry name" value="DNA_bind_recombinase_dom"/>
</dbReference>
<name>A0ABV6U0R6_9ACTN</name>
<dbReference type="PROSITE" id="PS51737">
    <property type="entry name" value="RECOMBINASE_DNA_BIND"/>
    <property type="match status" value="1"/>
</dbReference>
<accession>A0ABV6U0R6</accession>
<dbReference type="PANTHER" id="PTHR30461">
    <property type="entry name" value="DNA-INVERTASE FROM LAMBDOID PROPHAGE"/>
    <property type="match status" value="1"/>
</dbReference>
<dbReference type="RefSeq" id="WP_394298999.1">
    <property type="nucleotide sequence ID" value="NZ_JBHMQT010000002.1"/>
</dbReference>
<protein>
    <submittedName>
        <fullName evidence="5">Recombinase family protein</fullName>
    </submittedName>
</protein>
<dbReference type="EMBL" id="JBHMQT010000002">
    <property type="protein sequence ID" value="MFC0860721.1"/>
    <property type="molecule type" value="Genomic_DNA"/>
</dbReference>
<dbReference type="InterPro" id="IPR038109">
    <property type="entry name" value="DNA_bind_recomb_sf"/>
</dbReference>
<evidence type="ECO:0000256" key="1">
    <source>
        <dbReference type="ARBA" id="ARBA00023125"/>
    </source>
</evidence>
<sequence>MSPNTAPKVVRILGVIRQSQTHDDTISPANQRAIQEAWVEARNLSSRDGIQYVIVGWAEDLGVSAGKTTPWERPELGKWLTDEKAEEWDMLLSWKLDRICRSALDFAMLVKWLDERGKTFACTNDPIDLDSPVGRAVAQIMAILAELELNTIKGRNLDNHRYMRQTGHWGGGRIGFGHMRKPGTKEIVKDPEMFEVLKEVIASLETQSLGSIATSLTEKGIPSSMDRQRQLRGEEMKGEAWSASTLSRVLRSRHLLGQREYKDAVIKGEDGMPTIFYQPLLDFSEWQRIQELLDVRSRGKGVPQKNTMLLRKVGECGVCGKPLHQQSSKRNGVPGPLRYRCASLTQKYGGSGQERCSNGTVKAETLDAAMENGLLEWHGNKPWRDKVFVPGEDHSEELKQVEDAIKMTRKEKDLGLYEGDEENYLSRITNLTNRRTALLAKPSRPSGYEYRPTSKTIAEHWASLTQEQKNAVLIKTGVRISYKFVNRTLSIDIDWGDLEHFERVIQGMTTD</sequence>
<dbReference type="InterPro" id="IPR036162">
    <property type="entry name" value="Resolvase-like_N_sf"/>
</dbReference>
<dbReference type="SMART" id="SM00857">
    <property type="entry name" value="Resolvase"/>
    <property type="match status" value="1"/>
</dbReference>
<evidence type="ECO:0000259" key="3">
    <source>
        <dbReference type="PROSITE" id="PS51736"/>
    </source>
</evidence>
<dbReference type="Gene3D" id="3.90.1750.20">
    <property type="entry name" value="Putative Large Serine Recombinase, Chain B, Domain 2"/>
    <property type="match status" value="1"/>
</dbReference>
<dbReference type="InterPro" id="IPR025827">
    <property type="entry name" value="Zn_ribbon_recom_dom"/>
</dbReference>
<proteinExistence type="predicted"/>
<keyword evidence="1" id="KW-0238">DNA-binding</keyword>
<dbReference type="Pfam" id="PF07508">
    <property type="entry name" value="Recombinase"/>
    <property type="match status" value="1"/>
</dbReference>
<dbReference type="PANTHER" id="PTHR30461:SF2">
    <property type="entry name" value="SERINE RECOMBINASE PINE-RELATED"/>
    <property type="match status" value="1"/>
</dbReference>
<evidence type="ECO:0000259" key="4">
    <source>
        <dbReference type="PROSITE" id="PS51737"/>
    </source>
</evidence>
<keyword evidence="2" id="KW-0233">DNA recombination</keyword>
<dbReference type="PROSITE" id="PS51736">
    <property type="entry name" value="RECOMBINASES_3"/>
    <property type="match status" value="1"/>
</dbReference>
<evidence type="ECO:0000313" key="5">
    <source>
        <dbReference type="EMBL" id="MFC0860721.1"/>
    </source>
</evidence>
<gene>
    <name evidence="5" type="ORF">ACFHYQ_00265</name>
</gene>
<reference evidence="5 6" key="1">
    <citation type="submission" date="2024-09" db="EMBL/GenBank/DDBJ databases">
        <authorList>
            <person name="Sun Q."/>
            <person name="Mori K."/>
        </authorList>
    </citation>
    <scope>NUCLEOTIDE SEQUENCE [LARGE SCALE GENOMIC DNA]</scope>
    <source>
        <strain evidence="5 6">TBRC 1851</strain>
    </source>
</reference>
<dbReference type="Proteomes" id="UP001589870">
    <property type="component" value="Unassembled WGS sequence"/>
</dbReference>
<feature type="domain" description="Resolvase/invertase-type recombinase catalytic" evidence="3">
    <location>
        <begin position="11"/>
        <end position="167"/>
    </location>
</feature>
<evidence type="ECO:0000313" key="6">
    <source>
        <dbReference type="Proteomes" id="UP001589870"/>
    </source>
</evidence>
<dbReference type="InterPro" id="IPR050639">
    <property type="entry name" value="SSR_resolvase"/>
</dbReference>
<feature type="domain" description="Recombinase" evidence="4">
    <location>
        <begin position="175"/>
        <end position="299"/>
    </location>
</feature>
<keyword evidence="6" id="KW-1185">Reference proteome</keyword>
<dbReference type="CDD" id="cd00338">
    <property type="entry name" value="Ser_Recombinase"/>
    <property type="match status" value="1"/>
</dbReference>
<dbReference type="Pfam" id="PF00239">
    <property type="entry name" value="Resolvase"/>
    <property type="match status" value="1"/>
</dbReference>